<sequence>MTTADIPGRREGSHHDTVSMHCLDSGAGQAFEQLSTRLYEIDRWKELNDGIRTEFRLCGDSGEPVQRPPRPGDFIRIDLVGPGSPSGAGYDWVRITAINAGEVPTPWASLTITPCANPAGNDRTIAHFYAEGATNTFIVRQIGQCVTAEVHGRNERPNVHDGPVLDRLRNEAVALAGKVGISKMQWQDWTDGMVSVVEAEANG</sequence>
<gene>
    <name evidence="1" type="ORF">CLV84_1258</name>
</gene>
<organism evidence="1 2">
    <name type="scientific">Neolewinella xylanilytica</name>
    <dbReference type="NCBI Taxonomy" id="1514080"/>
    <lineage>
        <taxon>Bacteria</taxon>
        <taxon>Pseudomonadati</taxon>
        <taxon>Bacteroidota</taxon>
        <taxon>Saprospiria</taxon>
        <taxon>Saprospirales</taxon>
        <taxon>Lewinellaceae</taxon>
        <taxon>Neolewinella</taxon>
    </lineage>
</organism>
<dbReference type="AlphaFoldDB" id="A0A2S6I9W8"/>
<dbReference type="Proteomes" id="UP000237662">
    <property type="component" value="Unassembled WGS sequence"/>
</dbReference>
<protein>
    <submittedName>
        <fullName evidence="1">Uncharacterized protein</fullName>
    </submittedName>
</protein>
<dbReference type="OrthoDB" id="947646at2"/>
<reference evidence="1 2" key="1">
    <citation type="submission" date="2018-02" db="EMBL/GenBank/DDBJ databases">
        <title>Genomic Encyclopedia of Archaeal and Bacterial Type Strains, Phase II (KMG-II): from individual species to whole genera.</title>
        <authorList>
            <person name="Goeker M."/>
        </authorList>
    </citation>
    <scope>NUCLEOTIDE SEQUENCE [LARGE SCALE GENOMIC DNA]</scope>
    <source>
        <strain evidence="1 2">DSM 29526</strain>
    </source>
</reference>
<comment type="caution">
    <text evidence="1">The sequence shown here is derived from an EMBL/GenBank/DDBJ whole genome shotgun (WGS) entry which is preliminary data.</text>
</comment>
<evidence type="ECO:0000313" key="1">
    <source>
        <dbReference type="EMBL" id="PPK88293.1"/>
    </source>
</evidence>
<evidence type="ECO:0000313" key="2">
    <source>
        <dbReference type="Proteomes" id="UP000237662"/>
    </source>
</evidence>
<accession>A0A2S6I9W8</accession>
<name>A0A2S6I9W8_9BACT</name>
<dbReference type="EMBL" id="PTJC01000005">
    <property type="protein sequence ID" value="PPK88293.1"/>
    <property type="molecule type" value="Genomic_DNA"/>
</dbReference>
<proteinExistence type="predicted"/>
<keyword evidence="2" id="KW-1185">Reference proteome</keyword>
<dbReference type="RefSeq" id="WP_104418848.1">
    <property type="nucleotide sequence ID" value="NZ_PTJC01000005.1"/>
</dbReference>